<comment type="caution">
    <text evidence="1">The sequence shown here is derived from an EMBL/GenBank/DDBJ whole genome shotgun (WGS) entry which is preliminary data.</text>
</comment>
<accession>A0AAV4XCB3</accession>
<dbReference type="AlphaFoldDB" id="A0AAV4XCB3"/>
<organism evidence="1 2">
    <name type="scientific">Caerostris extrusa</name>
    <name type="common">Bark spider</name>
    <name type="synonym">Caerostris bankana</name>
    <dbReference type="NCBI Taxonomy" id="172846"/>
    <lineage>
        <taxon>Eukaryota</taxon>
        <taxon>Metazoa</taxon>
        <taxon>Ecdysozoa</taxon>
        <taxon>Arthropoda</taxon>
        <taxon>Chelicerata</taxon>
        <taxon>Arachnida</taxon>
        <taxon>Araneae</taxon>
        <taxon>Araneomorphae</taxon>
        <taxon>Entelegynae</taxon>
        <taxon>Araneoidea</taxon>
        <taxon>Araneidae</taxon>
        <taxon>Caerostris</taxon>
    </lineage>
</organism>
<dbReference type="Proteomes" id="UP001054945">
    <property type="component" value="Unassembled WGS sequence"/>
</dbReference>
<name>A0AAV4XCB3_CAEEX</name>
<protein>
    <submittedName>
        <fullName evidence="1">Uncharacterized protein</fullName>
    </submittedName>
</protein>
<evidence type="ECO:0000313" key="1">
    <source>
        <dbReference type="EMBL" id="GIY92244.1"/>
    </source>
</evidence>
<dbReference type="EMBL" id="BPLR01017514">
    <property type="protein sequence ID" value="GIY92244.1"/>
    <property type="molecule type" value="Genomic_DNA"/>
</dbReference>
<evidence type="ECO:0000313" key="2">
    <source>
        <dbReference type="Proteomes" id="UP001054945"/>
    </source>
</evidence>
<proteinExistence type="predicted"/>
<gene>
    <name evidence="1" type="ORF">CEXT_253831</name>
</gene>
<sequence>MLQRNGFGTSPVRCTLGIGAWEDSLAALSRKQAARGSSWKARLDAITRRKLDFHGSWERFGEDGLRDYYFRMESGFTWVQ</sequence>
<reference evidence="1 2" key="1">
    <citation type="submission" date="2021-06" db="EMBL/GenBank/DDBJ databases">
        <title>Caerostris extrusa draft genome.</title>
        <authorList>
            <person name="Kono N."/>
            <person name="Arakawa K."/>
        </authorList>
    </citation>
    <scope>NUCLEOTIDE SEQUENCE [LARGE SCALE GENOMIC DNA]</scope>
</reference>
<keyword evidence="2" id="KW-1185">Reference proteome</keyword>